<keyword evidence="4 7" id="KW-1133">Transmembrane helix</keyword>
<feature type="transmembrane region" description="Helical" evidence="7">
    <location>
        <begin position="395"/>
        <end position="413"/>
    </location>
</feature>
<comment type="subcellular location">
    <subcellularLocation>
        <location evidence="1">Cell membrane</location>
        <topology evidence="1">Multi-pass membrane protein</topology>
    </subcellularLocation>
</comment>
<sequence length="443" mass="50248">MSSKKKESTNKPDTAPQNGSGEKKLRRNRKSVEGLIYSICYIWWLEMKNTIKDEGVLIFFLLVPLGYPLLYSWIYNNEVVRDVPVAVVDLSQTATSRKFVRMFDASPDVRAARFCNSLSEAKELVTAQEANGIVYLPEDFERTLFRGEQAHVSIYCDMSLMLTYKAIYQSATAVSMEMNKEIQKSMAIGSTKRDEEISTQPLAVDELPLFNTTGGYGNAILPGVLILILQQTLLLGIGLSAGTARENNRYQDLVPISKHYNGIFKIVLGKSLCYFMIYCVIGAYLTLAVPKLFSFTMLARPSDLIGLMIPYLLAIIFFGMTISCMVRYRENVILLVVFTSVPFLFLTGLSWPENNIPGLWQGISWLIPSTYGVRGFLRLSSMGATLQDIRFEYQALWMQTVVYFFLTCLVYRYQIISARKHALEHVRSIQDKIKKARNQRSNG</sequence>
<dbReference type="OrthoDB" id="9811522at2"/>
<evidence type="ECO:0000313" key="9">
    <source>
        <dbReference type="EMBL" id="KXA43223.1"/>
    </source>
</evidence>
<gene>
    <name evidence="9" type="ORF">HMPREF3226_00468</name>
</gene>
<proteinExistence type="predicted"/>
<evidence type="ECO:0000256" key="4">
    <source>
        <dbReference type="ARBA" id="ARBA00022989"/>
    </source>
</evidence>
<evidence type="ECO:0000313" key="10">
    <source>
        <dbReference type="Proteomes" id="UP000070533"/>
    </source>
</evidence>
<dbReference type="Proteomes" id="UP000070533">
    <property type="component" value="Unassembled WGS sequence"/>
</dbReference>
<dbReference type="Gene3D" id="3.40.1710.10">
    <property type="entry name" value="abc type-2 transporter like domain"/>
    <property type="match status" value="1"/>
</dbReference>
<evidence type="ECO:0000256" key="6">
    <source>
        <dbReference type="SAM" id="MobiDB-lite"/>
    </source>
</evidence>
<evidence type="ECO:0000256" key="3">
    <source>
        <dbReference type="ARBA" id="ARBA00022692"/>
    </source>
</evidence>
<name>A0A133QK97_9BACT</name>
<dbReference type="EMBL" id="LRQG01000019">
    <property type="protein sequence ID" value="KXA43223.1"/>
    <property type="molecule type" value="Genomic_DNA"/>
</dbReference>
<dbReference type="AlphaFoldDB" id="A0A133QK97"/>
<feature type="transmembrane region" description="Helical" evidence="7">
    <location>
        <begin position="332"/>
        <end position="351"/>
    </location>
</feature>
<feature type="transmembrane region" description="Helical" evidence="7">
    <location>
        <begin position="305"/>
        <end position="325"/>
    </location>
</feature>
<evidence type="ECO:0000256" key="7">
    <source>
        <dbReference type="SAM" id="Phobius"/>
    </source>
</evidence>
<dbReference type="PANTHER" id="PTHR30294:SF46">
    <property type="entry name" value="ABC TRANSPORTER PERMEASE"/>
    <property type="match status" value="1"/>
</dbReference>
<feature type="transmembrane region" description="Helical" evidence="7">
    <location>
        <begin position="262"/>
        <end position="285"/>
    </location>
</feature>
<evidence type="ECO:0000256" key="2">
    <source>
        <dbReference type="ARBA" id="ARBA00022475"/>
    </source>
</evidence>
<dbReference type="InterPro" id="IPR051449">
    <property type="entry name" value="ABC-2_transporter_component"/>
</dbReference>
<protein>
    <submittedName>
        <fullName evidence="9">ABC-2 type transporter</fullName>
    </submittedName>
</protein>
<comment type="caution">
    <text evidence="9">The sequence shown here is derived from an EMBL/GenBank/DDBJ whole genome shotgun (WGS) entry which is preliminary data.</text>
</comment>
<feature type="region of interest" description="Disordered" evidence="6">
    <location>
        <begin position="1"/>
        <end position="26"/>
    </location>
</feature>
<keyword evidence="3 7" id="KW-0812">Transmembrane</keyword>
<evidence type="ECO:0000256" key="1">
    <source>
        <dbReference type="ARBA" id="ARBA00004651"/>
    </source>
</evidence>
<feature type="compositionally biased region" description="Basic and acidic residues" evidence="6">
    <location>
        <begin position="1"/>
        <end position="10"/>
    </location>
</feature>
<organism evidence="9 10">
    <name type="scientific">Prevotella corporis</name>
    <dbReference type="NCBI Taxonomy" id="28128"/>
    <lineage>
        <taxon>Bacteria</taxon>
        <taxon>Pseudomonadati</taxon>
        <taxon>Bacteroidota</taxon>
        <taxon>Bacteroidia</taxon>
        <taxon>Bacteroidales</taxon>
        <taxon>Prevotellaceae</taxon>
        <taxon>Prevotella</taxon>
    </lineage>
</organism>
<evidence type="ECO:0000259" key="8">
    <source>
        <dbReference type="Pfam" id="PF12698"/>
    </source>
</evidence>
<evidence type="ECO:0000256" key="5">
    <source>
        <dbReference type="ARBA" id="ARBA00023136"/>
    </source>
</evidence>
<dbReference type="PANTHER" id="PTHR30294">
    <property type="entry name" value="MEMBRANE COMPONENT OF ABC TRANSPORTER YHHJ-RELATED"/>
    <property type="match status" value="1"/>
</dbReference>
<feature type="transmembrane region" description="Helical" evidence="7">
    <location>
        <begin position="219"/>
        <end position="241"/>
    </location>
</feature>
<accession>A0A133QK97</accession>
<dbReference type="GO" id="GO:0140359">
    <property type="term" value="F:ABC-type transporter activity"/>
    <property type="evidence" value="ECO:0007669"/>
    <property type="project" value="InterPro"/>
</dbReference>
<feature type="domain" description="ABC-2 type transporter transmembrane" evidence="8">
    <location>
        <begin position="56"/>
        <end position="408"/>
    </location>
</feature>
<dbReference type="PATRIC" id="fig|28128.5.peg.471"/>
<keyword evidence="10" id="KW-1185">Reference proteome</keyword>
<dbReference type="eggNOG" id="COG0842">
    <property type="taxonomic scope" value="Bacteria"/>
</dbReference>
<dbReference type="InterPro" id="IPR013525">
    <property type="entry name" value="ABC2_TM"/>
</dbReference>
<feature type="compositionally biased region" description="Polar residues" evidence="6">
    <location>
        <begin position="11"/>
        <end position="20"/>
    </location>
</feature>
<reference evidence="10" key="1">
    <citation type="submission" date="2016-01" db="EMBL/GenBank/DDBJ databases">
        <authorList>
            <person name="Mitreva M."/>
            <person name="Pepin K.H."/>
            <person name="Mihindukulasuriya K.A."/>
            <person name="Fulton R."/>
            <person name="Fronick C."/>
            <person name="O'Laughlin M."/>
            <person name="Miner T."/>
            <person name="Herter B."/>
            <person name="Rosa B.A."/>
            <person name="Cordes M."/>
            <person name="Tomlinson C."/>
            <person name="Wollam A."/>
            <person name="Palsikar V.B."/>
            <person name="Mardis E.R."/>
            <person name="Wilson R.K."/>
        </authorList>
    </citation>
    <scope>NUCLEOTIDE SEQUENCE [LARGE SCALE GENOMIC DNA]</scope>
    <source>
        <strain evidence="10">MJR7716</strain>
    </source>
</reference>
<dbReference type="RefSeq" id="WP_082745760.1">
    <property type="nucleotide sequence ID" value="NZ_JABUXP010000005.1"/>
</dbReference>
<keyword evidence="2" id="KW-1003">Cell membrane</keyword>
<dbReference type="Pfam" id="PF12698">
    <property type="entry name" value="ABC2_membrane_3"/>
    <property type="match status" value="1"/>
</dbReference>
<keyword evidence="5 7" id="KW-0472">Membrane</keyword>
<dbReference type="STRING" id="28128.HMPREF3226_00468"/>
<feature type="transmembrane region" description="Helical" evidence="7">
    <location>
        <begin position="56"/>
        <end position="74"/>
    </location>
</feature>
<dbReference type="GO" id="GO:0005886">
    <property type="term" value="C:plasma membrane"/>
    <property type="evidence" value="ECO:0007669"/>
    <property type="project" value="UniProtKB-SubCell"/>
</dbReference>